<dbReference type="EMBL" id="CP030118">
    <property type="protein sequence ID" value="QDL06903.1"/>
    <property type="molecule type" value="Genomic_DNA"/>
</dbReference>
<evidence type="ECO:0000313" key="2">
    <source>
        <dbReference type="Proteomes" id="UP000503129"/>
    </source>
</evidence>
<evidence type="ECO:0000313" key="1">
    <source>
        <dbReference type="EMBL" id="QDL06903.1"/>
    </source>
</evidence>
<dbReference type="Proteomes" id="UP000503129">
    <property type="component" value="Chromosome"/>
</dbReference>
<reference evidence="1 2" key="1">
    <citation type="submission" date="2018-06" db="EMBL/GenBank/DDBJ databases">
        <title>Comparative genomics of Brasilonema spp. strains.</title>
        <authorList>
            <person name="Alvarenga D.O."/>
            <person name="Fiore M.F."/>
            <person name="Varani A.M."/>
        </authorList>
    </citation>
    <scope>NUCLEOTIDE SEQUENCE [LARGE SCALE GENOMIC DNA]</scope>
    <source>
        <strain evidence="1 2">CENA114</strain>
    </source>
</reference>
<dbReference type="RefSeq" id="WP_169268735.1">
    <property type="nucleotide sequence ID" value="NZ_CAWOXK010000001.1"/>
</dbReference>
<dbReference type="KEGG" id="bsen:DP114_02370"/>
<name>A0A856M6W2_9CYAN</name>
<accession>A0A856M6W2</accession>
<organism evidence="1 2">
    <name type="scientific">Brasilonema sennae CENA114</name>
    <dbReference type="NCBI Taxonomy" id="415709"/>
    <lineage>
        <taxon>Bacteria</taxon>
        <taxon>Bacillati</taxon>
        <taxon>Cyanobacteriota</taxon>
        <taxon>Cyanophyceae</taxon>
        <taxon>Nostocales</taxon>
        <taxon>Scytonemataceae</taxon>
        <taxon>Brasilonema</taxon>
        <taxon>Bromeliae group (in: Brasilonema)</taxon>
    </lineage>
</organism>
<gene>
    <name evidence="1" type="ORF">DP114_02370</name>
</gene>
<sequence>MWRERKLQEGQTCRSSAETEFSLEALGDRFEQWFMKILDFCYIFEFMSHIFGSDIGFCTDKKI</sequence>
<protein>
    <submittedName>
        <fullName evidence="1">Uncharacterized protein</fullName>
    </submittedName>
</protein>
<keyword evidence="2" id="KW-1185">Reference proteome</keyword>
<proteinExistence type="predicted"/>
<dbReference type="AlphaFoldDB" id="A0A856M6W2"/>